<dbReference type="InterPro" id="IPR048951">
    <property type="entry name" value="Ppx_C"/>
</dbReference>
<dbReference type="Pfam" id="PF21697">
    <property type="entry name" value="Ppx_C"/>
    <property type="match status" value="1"/>
</dbReference>
<dbReference type="CDD" id="cd24052">
    <property type="entry name" value="ASKHA_NBD_HpPPX-GppA-like"/>
    <property type="match status" value="1"/>
</dbReference>
<dbReference type="PANTHER" id="PTHR30005:SF0">
    <property type="entry name" value="RETROGRADE REGULATION PROTEIN 2"/>
    <property type="match status" value="1"/>
</dbReference>
<protein>
    <submittedName>
        <fullName evidence="3">Ppx/GppA family phosphatase</fullName>
    </submittedName>
</protein>
<name>A0ABS7MDH9_9SPHN</name>
<evidence type="ECO:0000259" key="2">
    <source>
        <dbReference type="Pfam" id="PF21697"/>
    </source>
</evidence>
<accession>A0ABS7MDH9</accession>
<reference evidence="3" key="1">
    <citation type="submission" date="2021-08" db="EMBL/GenBank/DDBJ databases">
        <title>Sphingopyxis panaciterrulae sp. nov., isolated from the surface water of the Yellow Sea.</title>
        <authorList>
            <person name="Gao Z."/>
            <person name="Zhang D."/>
            <person name="Zhang A."/>
        </authorList>
    </citation>
    <scope>NUCLEOTIDE SEQUENCE</scope>
    <source>
        <strain evidence="3">XHP0097</strain>
    </source>
</reference>
<keyword evidence="4" id="KW-1185">Reference proteome</keyword>
<proteinExistence type="predicted"/>
<dbReference type="EMBL" id="JAILXK010000001">
    <property type="protein sequence ID" value="MBY4637077.1"/>
    <property type="molecule type" value="Genomic_DNA"/>
</dbReference>
<dbReference type="Pfam" id="PF02541">
    <property type="entry name" value="Ppx-GppA"/>
    <property type="match status" value="1"/>
</dbReference>
<dbReference type="SUPFAM" id="SSF53067">
    <property type="entry name" value="Actin-like ATPase domain"/>
    <property type="match status" value="2"/>
</dbReference>
<dbReference type="Proteomes" id="UP001166571">
    <property type="component" value="Unassembled WGS sequence"/>
</dbReference>
<dbReference type="InterPro" id="IPR043129">
    <property type="entry name" value="ATPase_NBD"/>
</dbReference>
<dbReference type="PANTHER" id="PTHR30005">
    <property type="entry name" value="EXOPOLYPHOSPHATASE"/>
    <property type="match status" value="1"/>
</dbReference>
<dbReference type="Gene3D" id="1.10.3210.10">
    <property type="entry name" value="Hypothetical protein af1432"/>
    <property type="match status" value="1"/>
</dbReference>
<comment type="caution">
    <text evidence="3">The sequence shown here is derived from an EMBL/GenBank/DDBJ whole genome shotgun (WGS) entry which is preliminary data.</text>
</comment>
<feature type="domain" description="Exopolyphosphatase C-terminal" evidence="2">
    <location>
        <begin position="328"/>
        <end position="498"/>
    </location>
</feature>
<evidence type="ECO:0000313" key="3">
    <source>
        <dbReference type="EMBL" id="MBY4637077.1"/>
    </source>
</evidence>
<dbReference type="RefSeq" id="WP_201924850.1">
    <property type="nucleotide sequence ID" value="NZ_JAERPO010000001.1"/>
</dbReference>
<dbReference type="InterPro" id="IPR050273">
    <property type="entry name" value="GppA/Ppx_hydrolase"/>
</dbReference>
<evidence type="ECO:0000313" key="4">
    <source>
        <dbReference type="Proteomes" id="UP001166571"/>
    </source>
</evidence>
<gene>
    <name evidence="3" type="ORF">K5P26_08000</name>
</gene>
<sequence>MFRRLPLPIARGDFLPGGRSSRQAVRRSAVIDIGSNSVRLVVYEGPARAPAVIFNEKVAAGLGRGLSIDGRIADADAERGLVALRRYALLARNMEVTDLQCVATAAVRDATNGPDFVAGAAAAGLAIRLLSGAEEAEAAGCGVLSAIPDAHGIAVDLGGGSLELAEVSNGKVGRCASFPLGVLRLPPLRKNGQPEFERAVRKMLKAEGWPGGLTGVPLYLVGGSWRALARLDLELTRDPLPVLDQHRLPRGALRRLVRATKRLSYEELKAIPGMASNRAATLPDAAALLAALANIIDVPEMTVSSSGLREGLLYQALDDDMRAQDPLIVAAEFEGKRLARFAPHGRAIANWIAPLFADEDVADSRIRLAASLLSDVAWSANPDFRAERGTEIGLHGNWRSIDIPGRILLARALHAGFGGADSDFPMMDSLVSAERLARARQWGLAIRLAQRLTGGIEAPLKASAVAIEDGNLTLRLNPGWHHLAGESVERRLRSLAQALDMKGELKLL</sequence>
<dbReference type="Gene3D" id="3.30.420.150">
    <property type="entry name" value="Exopolyphosphatase. Domain 2"/>
    <property type="match status" value="1"/>
</dbReference>
<organism evidence="3 4">
    <name type="scientific">Sphingopyxis jiangsuensis</name>
    <dbReference type="NCBI Taxonomy" id="2871171"/>
    <lineage>
        <taxon>Bacteria</taxon>
        <taxon>Pseudomonadati</taxon>
        <taxon>Pseudomonadota</taxon>
        <taxon>Alphaproteobacteria</taxon>
        <taxon>Sphingomonadales</taxon>
        <taxon>Sphingomonadaceae</taxon>
        <taxon>Sphingopyxis</taxon>
    </lineage>
</organism>
<feature type="domain" description="Ppx/GppA phosphatase N-terminal" evidence="1">
    <location>
        <begin position="42"/>
        <end position="318"/>
    </location>
</feature>
<dbReference type="Gene3D" id="3.30.420.40">
    <property type="match status" value="1"/>
</dbReference>
<dbReference type="InterPro" id="IPR003695">
    <property type="entry name" value="Ppx_GppA_N"/>
</dbReference>
<evidence type="ECO:0000259" key="1">
    <source>
        <dbReference type="Pfam" id="PF02541"/>
    </source>
</evidence>